<dbReference type="AlphaFoldDB" id="F4SA95"/>
<reference evidence="2" key="1">
    <citation type="journal article" date="2011" name="Proc. Natl. Acad. Sci. U.S.A.">
        <title>Obligate biotrophy features unraveled by the genomic analysis of rust fungi.</title>
        <authorList>
            <person name="Duplessis S."/>
            <person name="Cuomo C.A."/>
            <person name="Lin Y.-C."/>
            <person name="Aerts A."/>
            <person name="Tisserant E."/>
            <person name="Veneault-Fourrey C."/>
            <person name="Joly D.L."/>
            <person name="Hacquard S."/>
            <person name="Amselem J."/>
            <person name="Cantarel B.L."/>
            <person name="Chiu R."/>
            <person name="Coutinho P.M."/>
            <person name="Feau N."/>
            <person name="Field M."/>
            <person name="Frey P."/>
            <person name="Gelhaye E."/>
            <person name="Goldberg J."/>
            <person name="Grabherr M.G."/>
            <person name="Kodira C.D."/>
            <person name="Kohler A."/>
            <person name="Kuees U."/>
            <person name="Lindquist E.A."/>
            <person name="Lucas S.M."/>
            <person name="Mago R."/>
            <person name="Mauceli E."/>
            <person name="Morin E."/>
            <person name="Murat C."/>
            <person name="Pangilinan J.L."/>
            <person name="Park R."/>
            <person name="Pearson M."/>
            <person name="Quesneville H."/>
            <person name="Rouhier N."/>
            <person name="Sakthikumar S."/>
            <person name="Salamov A.A."/>
            <person name="Schmutz J."/>
            <person name="Selles B."/>
            <person name="Shapiro H."/>
            <person name="Tanguay P."/>
            <person name="Tuskan G.A."/>
            <person name="Henrissat B."/>
            <person name="Van de Peer Y."/>
            <person name="Rouze P."/>
            <person name="Ellis J.G."/>
            <person name="Dodds P.N."/>
            <person name="Schein J.E."/>
            <person name="Zhong S."/>
            <person name="Hamelin R.C."/>
            <person name="Grigoriev I.V."/>
            <person name="Szabo L.J."/>
            <person name="Martin F."/>
        </authorList>
    </citation>
    <scope>NUCLEOTIDE SEQUENCE [LARGE SCALE GENOMIC DNA]</scope>
    <source>
        <strain evidence="2">98AG31 / pathotype 3-4-7</strain>
    </source>
</reference>
<dbReference type="KEGG" id="mlr:MELLADRAFT_113549"/>
<proteinExistence type="predicted"/>
<organism evidence="2">
    <name type="scientific">Melampsora larici-populina (strain 98AG31 / pathotype 3-4-7)</name>
    <name type="common">Poplar leaf rust fungus</name>
    <dbReference type="NCBI Taxonomy" id="747676"/>
    <lineage>
        <taxon>Eukaryota</taxon>
        <taxon>Fungi</taxon>
        <taxon>Dikarya</taxon>
        <taxon>Basidiomycota</taxon>
        <taxon>Pucciniomycotina</taxon>
        <taxon>Pucciniomycetes</taxon>
        <taxon>Pucciniales</taxon>
        <taxon>Melampsoraceae</taxon>
        <taxon>Melampsora</taxon>
    </lineage>
</organism>
<keyword evidence="2" id="KW-1185">Reference proteome</keyword>
<dbReference type="HOGENOM" id="CLU_1768522_0_0_1"/>
<dbReference type="GeneID" id="18925019"/>
<dbReference type="OrthoDB" id="2505302at2759"/>
<protein>
    <submittedName>
        <fullName evidence="1">Uncharacterized protein</fullName>
    </submittedName>
</protein>
<dbReference type="InParanoid" id="F4SA95"/>
<dbReference type="RefSeq" id="XP_007418315.1">
    <property type="nucleotide sequence ID" value="XM_007418253.1"/>
</dbReference>
<gene>
    <name evidence="1" type="ORF">MELLADRAFT_113549</name>
</gene>
<sequence length="147" mass="16505">MDTLGHACKKLIKSRMAEKYNLYPFMTLDNIDIQARIHNTRIESTTKMFHGSYGYLHFLPGHLTKDIDPNEATVENLLKCVEKSQSEPFEPSSMLPDQKDDAHWTLVLKSQLAEALVEYEVTPNSAAHIACKESLALANHTSSRSSG</sequence>
<dbReference type="Proteomes" id="UP000001072">
    <property type="component" value="Unassembled WGS sequence"/>
</dbReference>
<evidence type="ECO:0000313" key="1">
    <source>
        <dbReference type="EMBL" id="EGF98412.1"/>
    </source>
</evidence>
<dbReference type="EMBL" id="GL883176">
    <property type="protein sequence ID" value="EGF98412.1"/>
    <property type="molecule type" value="Genomic_DNA"/>
</dbReference>
<dbReference type="VEuPathDB" id="FungiDB:MELLADRAFT_113549"/>
<name>F4SA95_MELLP</name>
<evidence type="ECO:0000313" key="2">
    <source>
        <dbReference type="Proteomes" id="UP000001072"/>
    </source>
</evidence>
<accession>F4SA95</accession>